<keyword evidence="3" id="KW-0812">Transmembrane</keyword>
<organism evidence="5">
    <name type="scientific">Bradyrhizobium barranii subsp. barranii</name>
    <dbReference type="NCBI Taxonomy" id="2823807"/>
    <lineage>
        <taxon>Bacteria</taxon>
        <taxon>Pseudomonadati</taxon>
        <taxon>Pseudomonadota</taxon>
        <taxon>Alphaproteobacteria</taxon>
        <taxon>Hyphomicrobiales</taxon>
        <taxon>Nitrobacteraceae</taxon>
        <taxon>Bradyrhizobium</taxon>
        <taxon>Bradyrhizobium barranii</taxon>
    </lineage>
</organism>
<feature type="transmembrane region" description="Helical" evidence="3">
    <location>
        <begin position="25"/>
        <end position="44"/>
    </location>
</feature>
<feature type="compositionally biased region" description="Low complexity" evidence="2">
    <location>
        <begin position="123"/>
        <end position="141"/>
    </location>
</feature>
<protein>
    <recommendedName>
        <fullName evidence="10">SlyX family protein</fullName>
    </recommendedName>
</protein>
<dbReference type="EMBL" id="JACBFH010000001">
    <property type="protein sequence ID" value="NYY91599.1"/>
    <property type="molecule type" value="Genomic_DNA"/>
</dbReference>
<reference evidence="4" key="3">
    <citation type="submission" date="2021-03" db="EMBL/GenBank/DDBJ databases">
        <title>Whole Genome Sequence of Bradyrhizobium sp. Strain 144S4.</title>
        <authorList>
            <person name="Bromfield E.S.P."/>
            <person name="Cloutier S."/>
        </authorList>
    </citation>
    <scope>NUCLEOTIDE SEQUENCE [LARGE SCALE GENOMIC DNA]</scope>
    <source>
        <strain evidence="4">144S4</strain>
    </source>
</reference>
<dbReference type="Proteomes" id="UP000664702">
    <property type="component" value="Chromosome"/>
</dbReference>
<evidence type="ECO:0000313" key="4">
    <source>
        <dbReference type="EMBL" id="MBO1867786.1"/>
    </source>
</evidence>
<dbReference type="Gene3D" id="1.20.5.340">
    <property type="match status" value="1"/>
</dbReference>
<evidence type="ECO:0000313" key="7">
    <source>
        <dbReference type="EMBL" id="UGX92405.1"/>
    </source>
</evidence>
<evidence type="ECO:0000313" key="6">
    <source>
        <dbReference type="EMBL" id="UEM11312.1"/>
    </source>
</evidence>
<gene>
    <name evidence="7" type="ORF">G6321_00042970</name>
    <name evidence="5" type="ORF">G6321_25390</name>
    <name evidence="6" type="ORF">J4G43_043310</name>
    <name evidence="4" type="ORF">J4G43_45105</name>
</gene>
<reference evidence="8 9" key="4">
    <citation type="journal article" date="2022" name="Int. J. Syst. Evol. Microbiol.">
        <title>Strains of Bradyrhizobium barranii sp. nov. associated with legumes native to Canada are symbionts of soybeans and belong to different subspecies (subsp. barranii subsp. nov. and subsp. apii subsp. nov.) and symbiovars (sv. glycinearum and sv. septentrionale).</title>
        <authorList>
            <person name="Bromfield E.S.P."/>
            <person name="Cloutier S."/>
            <person name="Wasai-Hara S."/>
            <person name="Minamisawa K."/>
        </authorList>
    </citation>
    <scope>NUCLEOTIDE SEQUENCE [LARGE SCALE GENOMIC DNA]</scope>
    <source>
        <strain evidence="9">144S4</strain>
        <strain evidence="7 8">323S2</strain>
    </source>
</reference>
<reference evidence="5" key="2">
    <citation type="submission" date="2020-06" db="EMBL/GenBank/DDBJ databases">
        <title>Whole Genome Sequence of Bradyrhizobium sp. Strain 323S2.</title>
        <authorList>
            <person name="Bromfield E.S.P."/>
        </authorList>
    </citation>
    <scope>NUCLEOTIDE SEQUENCE [LARGE SCALE GENOMIC DNA]</scope>
    <source>
        <strain evidence="5">323S2</strain>
    </source>
</reference>
<feature type="coiled-coil region" evidence="1">
    <location>
        <begin position="73"/>
        <end position="121"/>
    </location>
</feature>
<proteinExistence type="predicted"/>
<evidence type="ECO:0008006" key="10">
    <source>
        <dbReference type="Google" id="ProtNLM"/>
    </source>
</evidence>
<accession>A0A7Z0QBW6</accession>
<keyword evidence="3" id="KW-0472">Membrane</keyword>
<evidence type="ECO:0000256" key="1">
    <source>
        <dbReference type="SAM" id="Coils"/>
    </source>
</evidence>
<evidence type="ECO:0000313" key="5">
    <source>
        <dbReference type="EMBL" id="NYY91599.1"/>
    </source>
</evidence>
<keyword evidence="1" id="KW-0175">Coiled coil</keyword>
<feature type="region of interest" description="Disordered" evidence="2">
    <location>
        <begin position="123"/>
        <end position="172"/>
    </location>
</feature>
<dbReference type="Proteomes" id="UP000564836">
    <property type="component" value="Chromosome"/>
</dbReference>
<dbReference type="AlphaFoldDB" id="A0A7Z0QBW6"/>
<keyword evidence="3" id="KW-1133">Transmembrane helix</keyword>
<evidence type="ECO:0000313" key="9">
    <source>
        <dbReference type="Proteomes" id="UP000664702"/>
    </source>
</evidence>
<dbReference type="EMBL" id="CP088280">
    <property type="protein sequence ID" value="UGX92405.1"/>
    <property type="molecule type" value="Genomic_DNA"/>
</dbReference>
<evidence type="ECO:0000313" key="8">
    <source>
        <dbReference type="Proteomes" id="UP000564836"/>
    </source>
</evidence>
<evidence type="ECO:0000256" key="2">
    <source>
        <dbReference type="SAM" id="MobiDB-lite"/>
    </source>
</evidence>
<sequence>MMDVVAEANASELPRILHKSSRRSSWILVLLVFFGLCAAAAYVWTNMETILARSQVLGPAPMHGLSPEVREALLEVRSEQQRASDVIAELNRNIGAQQADLKRMTDQIEALTAKIESLQSSLAAASAPPVSSPPAAQSASKLAKRAVQPSKPEGPISVGGAPLIPEPGSGQH</sequence>
<dbReference type="EMBL" id="CP086136">
    <property type="protein sequence ID" value="UEM11312.1"/>
    <property type="molecule type" value="Genomic_DNA"/>
</dbReference>
<evidence type="ECO:0000256" key="3">
    <source>
        <dbReference type="SAM" id="Phobius"/>
    </source>
</evidence>
<dbReference type="KEGG" id="bban:J4G43_043310"/>
<dbReference type="EMBL" id="JAGEMI010000001">
    <property type="protein sequence ID" value="MBO1867786.1"/>
    <property type="molecule type" value="Genomic_DNA"/>
</dbReference>
<dbReference type="RefSeq" id="WP_166349326.1">
    <property type="nucleotide sequence ID" value="NZ_CP086136.1"/>
</dbReference>
<reference evidence="7 8" key="1">
    <citation type="journal article" date="2017" name="Syst. Appl. Microbiol.">
        <title>Soybeans inoculated with root zone soils of Canadian native legumes harbour diverse and novel Bradyrhizobium spp. that possess agricultural potential.</title>
        <authorList>
            <person name="Bromfield E.S.P."/>
            <person name="Cloutier S."/>
            <person name="Tambong J.T."/>
            <person name="Tran Thi T.V."/>
        </authorList>
    </citation>
    <scope>NUCLEOTIDE SEQUENCE [LARGE SCALE GENOMIC DNA]</scope>
    <source>
        <strain evidence="7 8">323S2</strain>
    </source>
</reference>
<name>A0A7Z0QBW6_9BRAD</name>